<protein>
    <recommendedName>
        <fullName evidence="4">Protein kinase domain-containing protein</fullName>
    </recommendedName>
</protein>
<comment type="caution">
    <text evidence="5">The sequence shown here is derived from an EMBL/GenBank/DDBJ whole genome shotgun (WGS) entry which is preliminary data.</text>
</comment>
<dbReference type="InterPro" id="IPR050154">
    <property type="entry name" value="UbiB_kinase"/>
</dbReference>
<feature type="transmembrane region" description="Helical" evidence="3">
    <location>
        <begin position="524"/>
        <end position="542"/>
    </location>
</feature>
<dbReference type="Proteomes" id="UP000440224">
    <property type="component" value="Unassembled WGS sequence"/>
</dbReference>
<keyword evidence="3" id="KW-0472">Membrane</keyword>
<evidence type="ECO:0000259" key="4">
    <source>
        <dbReference type="PROSITE" id="PS50011"/>
    </source>
</evidence>
<dbReference type="RefSeq" id="WP_153823638.1">
    <property type="nucleotide sequence ID" value="NZ_WJIE01000013.1"/>
</dbReference>
<keyword evidence="3" id="KW-0812">Transmembrane</keyword>
<dbReference type="EMBL" id="WJIE01000013">
    <property type="protein sequence ID" value="MRG96849.1"/>
    <property type="molecule type" value="Genomic_DNA"/>
</dbReference>
<dbReference type="PROSITE" id="PS50011">
    <property type="entry name" value="PROTEIN_KINASE_DOM"/>
    <property type="match status" value="1"/>
</dbReference>
<proteinExistence type="inferred from homology"/>
<dbReference type="Pfam" id="PF03109">
    <property type="entry name" value="ABC1"/>
    <property type="match status" value="1"/>
</dbReference>
<dbReference type="InterPro" id="IPR011009">
    <property type="entry name" value="Kinase-like_dom_sf"/>
</dbReference>
<dbReference type="AlphaFoldDB" id="A0A6N7PY71"/>
<dbReference type="OrthoDB" id="9795390at2"/>
<evidence type="ECO:0000256" key="3">
    <source>
        <dbReference type="SAM" id="Phobius"/>
    </source>
</evidence>
<feature type="region of interest" description="Disordered" evidence="2">
    <location>
        <begin position="53"/>
        <end position="73"/>
    </location>
</feature>
<dbReference type="InterPro" id="IPR004147">
    <property type="entry name" value="ABC1_dom"/>
</dbReference>
<dbReference type="GO" id="GO:0005524">
    <property type="term" value="F:ATP binding"/>
    <property type="evidence" value="ECO:0007669"/>
    <property type="project" value="InterPro"/>
</dbReference>
<feature type="transmembrane region" description="Helical" evidence="3">
    <location>
        <begin position="548"/>
        <end position="570"/>
    </location>
</feature>
<dbReference type="GO" id="GO:0004672">
    <property type="term" value="F:protein kinase activity"/>
    <property type="evidence" value="ECO:0007669"/>
    <property type="project" value="InterPro"/>
</dbReference>
<evidence type="ECO:0000256" key="1">
    <source>
        <dbReference type="ARBA" id="ARBA00009670"/>
    </source>
</evidence>
<reference evidence="5 6" key="1">
    <citation type="submission" date="2019-10" db="EMBL/GenBank/DDBJ databases">
        <title>A soil myxobacterium in the family Polyangiaceae.</title>
        <authorList>
            <person name="Li Y."/>
            <person name="Wang J."/>
        </authorList>
    </citation>
    <scope>NUCLEOTIDE SEQUENCE [LARGE SCALE GENOMIC DNA]</scope>
    <source>
        <strain evidence="5 6">DSM 14734</strain>
    </source>
</reference>
<name>A0A6N7PY71_9BACT</name>
<comment type="similarity">
    <text evidence="1">Belongs to the protein kinase superfamily. ADCK protein kinase family.</text>
</comment>
<dbReference type="PANTHER" id="PTHR10566">
    <property type="entry name" value="CHAPERONE-ACTIVITY OF BC1 COMPLEX CABC1 -RELATED"/>
    <property type="match status" value="1"/>
</dbReference>
<dbReference type="SUPFAM" id="SSF56112">
    <property type="entry name" value="Protein kinase-like (PK-like)"/>
    <property type="match status" value="1"/>
</dbReference>
<gene>
    <name evidence="5" type="ORF">GF068_33740</name>
</gene>
<dbReference type="InterPro" id="IPR000719">
    <property type="entry name" value="Prot_kinase_dom"/>
</dbReference>
<evidence type="ECO:0000313" key="5">
    <source>
        <dbReference type="EMBL" id="MRG96849.1"/>
    </source>
</evidence>
<feature type="domain" description="Protein kinase" evidence="4">
    <location>
        <begin position="149"/>
        <end position="513"/>
    </location>
</feature>
<accession>A0A6N7PY71</accession>
<keyword evidence="3" id="KW-1133">Transmembrane helix</keyword>
<organism evidence="5 6">
    <name type="scientific">Polyangium spumosum</name>
    <dbReference type="NCBI Taxonomy" id="889282"/>
    <lineage>
        <taxon>Bacteria</taxon>
        <taxon>Pseudomonadati</taxon>
        <taxon>Myxococcota</taxon>
        <taxon>Polyangia</taxon>
        <taxon>Polyangiales</taxon>
        <taxon>Polyangiaceae</taxon>
        <taxon>Polyangium</taxon>
    </lineage>
</organism>
<keyword evidence="6" id="KW-1185">Reference proteome</keyword>
<dbReference type="CDD" id="cd05121">
    <property type="entry name" value="ABC1_ADCK3-like"/>
    <property type="match status" value="1"/>
</dbReference>
<dbReference type="PANTHER" id="PTHR10566:SF113">
    <property type="entry name" value="PROTEIN ACTIVITY OF BC1 COMPLEX KINASE 7, CHLOROPLASTIC"/>
    <property type="match status" value="1"/>
</dbReference>
<sequence>MVSIVNAVRDLGRLRQIYVVLVRHGFGELAQRLGLGARGRAQALPELPPGEVSEASEALVEAPEAEAKRGEEERRRISLPERVRLVCMDLGPSFVKLGQIASTRPDVLPPDWIVELKKLQDEVNPLPWSDIKPAVEASLGAPIEDVYERFEERPLAAASIGQVHRAVLKHADGPQEVVVKVQRPGVRTTVARDLELLHALAKLIERTIPESALYQPSALVDQFDRAITSELDFGLEAEHAEKFARNFAGHPHARFPRVYREASSKTVLTLELLPGGKVYDEIRDHGHKGPAIAQAAVGIVVKMIFEDGFFHADPHPGNILISGDPDSPTIGLIDLGMVGRLSPEMRDKTLDLMIAAVRQDHLGVADALYAIGTPTKKVDMRAYRAEVSVLAEKYLGRPLKEIDVAAMISDLMRGASKYGIEIPPDFLLVGKAIMTIEGVGKEIDPDLDVFGVARPFFLDLLRKRYSPERIGMELWRGVERLSGAAYDLPQQLREVLDDLRLGRLSLRTTDPTLPRTVDRLGRRLFAGLVVATFVFSGTWLLQTNRMDPLGITLLVFGVLVMFGHVALDVLRHLR</sequence>
<feature type="compositionally biased region" description="Low complexity" evidence="2">
    <location>
        <begin position="53"/>
        <end position="62"/>
    </location>
</feature>
<evidence type="ECO:0000313" key="6">
    <source>
        <dbReference type="Proteomes" id="UP000440224"/>
    </source>
</evidence>
<evidence type="ECO:0000256" key="2">
    <source>
        <dbReference type="SAM" id="MobiDB-lite"/>
    </source>
</evidence>